<feature type="region of interest" description="Disordered" evidence="2">
    <location>
        <begin position="548"/>
        <end position="570"/>
    </location>
</feature>
<evidence type="ECO:0000256" key="1">
    <source>
        <dbReference type="SAM" id="Coils"/>
    </source>
</evidence>
<feature type="compositionally biased region" description="Polar residues" evidence="2">
    <location>
        <begin position="1"/>
        <end position="14"/>
    </location>
</feature>
<proteinExistence type="predicted"/>
<protein>
    <submittedName>
        <fullName evidence="3">Uncharacterized protein</fullName>
    </submittedName>
</protein>
<reference evidence="3" key="1">
    <citation type="submission" date="2020-05" db="EMBL/GenBank/DDBJ databases">
        <title>Phylogenomic resolution of chytrid fungi.</title>
        <authorList>
            <person name="Stajich J.E."/>
            <person name="Amses K."/>
            <person name="Simmons R."/>
            <person name="Seto K."/>
            <person name="Myers J."/>
            <person name="Bonds A."/>
            <person name="Quandt C.A."/>
            <person name="Barry K."/>
            <person name="Liu P."/>
            <person name="Grigoriev I."/>
            <person name="Longcore J.E."/>
            <person name="James T.Y."/>
        </authorList>
    </citation>
    <scope>NUCLEOTIDE SEQUENCE</scope>
    <source>
        <strain evidence="3">JEL0379</strain>
    </source>
</reference>
<evidence type="ECO:0000256" key="2">
    <source>
        <dbReference type="SAM" id="MobiDB-lite"/>
    </source>
</evidence>
<dbReference type="Proteomes" id="UP001212152">
    <property type="component" value="Unassembled WGS sequence"/>
</dbReference>
<feature type="region of interest" description="Disordered" evidence="2">
    <location>
        <begin position="611"/>
        <end position="650"/>
    </location>
</feature>
<name>A0AAD5TMG9_9FUNG</name>
<dbReference type="EMBL" id="JADGJQ010000042">
    <property type="protein sequence ID" value="KAJ3176302.1"/>
    <property type="molecule type" value="Genomic_DNA"/>
</dbReference>
<dbReference type="AlphaFoldDB" id="A0AAD5TMG9"/>
<gene>
    <name evidence="3" type="ORF">HDU87_005344</name>
</gene>
<comment type="caution">
    <text evidence="3">The sequence shown here is derived from an EMBL/GenBank/DDBJ whole genome shotgun (WGS) entry which is preliminary data.</text>
</comment>
<keyword evidence="4" id="KW-1185">Reference proteome</keyword>
<feature type="region of interest" description="Disordered" evidence="2">
    <location>
        <begin position="184"/>
        <end position="211"/>
    </location>
</feature>
<evidence type="ECO:0000313" key="3">
    <source>
        <dbReference type="EMBL" id="KAJ3176302.1"/>
    </source>
</evidence>
<feature type="coiled-coil region" evidence="1">
    <location>
        <begin position="482"/>
        <end position="516"/>
    </location>
</feature>
<feature type="compositionally biased region" description="Polar residues" evidence="2">
    <location>
        <begin position="312"/>
        <end position="334"/>
    </location>
</feature>
<feature type="region of interest" description="Disordered" evidence="2">
    <location>
        <begin position="687"/>
        <end position="725"/>
    </location>
</feature>
<feature type="coiled-coil region" evidence="1">
    <location>
        <begin position="337"/>
        <end position="371"/>
    </location>
</feature>
<accession>A0AAD5TMG9</accession>
<feature type="compositionally biased region" description="Basic and acidic residues" evidence="2">
    <location>
        <begin position="129"/>
        <end position="142"/>
    </location>
</feature>
<evidence type="ECO:0000313" key="4">
    <source>
        <dbReference type="Proteomes" id="UP001212152"/>
    </source>
</evidence>
<feature type="compositionally biased region" description="Low complexity" evidence="2">
    <location>
        <begin position="706"/>
        <end position="725"/>
    </location>
</feature>
<sequence>MLSQRSPLVPQKTNLPGGINLSASISSPKTIDEENLPPRGTASQLAKNYLFQTKKGRGGGPRGAAGLGNPSYFLSKAFSDSLRPAATPQVSANAAENTVQLEPSTANADQAVASQRLEDRSPSPISSRDSPRQSPTHDRRDGGASSASQSSSDSSDFAVHLADLTFNGSPGPDEEEDHSLHYSALNDDDSTTRDDHDPEEEFNRQGMRQNGVGLAKTGNVLDMNNTSFESRLSNSLSLDPPGANHIRVERSPERILDSYPPEVRPLKEIPLESRSGYVPLQAEDTPETLNLVKLDTMNDGRASLRILDDRTPSASDPSPTNASTSKVLLDNQSSEELSQARRELAWLRNELASAEQASEQHHADAQKFKKQLLAAEEACGAEQRNAIAFDQKWRAAEGQIKLVERGSIDEITRLSSELERLREDSLAKDREIQGLRQQKSVVSEEDANAMAEMIDLLGHEKEELMQSLHFEKAKTFRNEADFRMFERKIRSLQEQNSRLQTETERLRVDLRRLQYEGQIASSQSEADGFYKQRLEEALLDNEALRALLESSTPREPQPRIPAAAPTPRPMETAQVYPFLDASASTRRPPSAPQAPGPTLHRAKSFAAWGSETRAAPPPQQPYYHPGDRDVFDRKLKGYENPTTTRPTTPATSATMAAMTPATKRVVRGSSSALSPDNPFSTVRDLRTAAWPDSAAPTPSRRRARPLSESQMPSASSSPLPGSAAARNFSQSNASAISFGPPPHQQTAEYADMRDQLNEELAALTARKASLASEMSRIPISGGTGRVRQRKEEIDVELDQVTQMMSTVRRRMRENGVL</sequence>
<feature type="coiled-coil region" evidence="1">
    <location>
        <begin position="746"/>
        <end position="773"/>
    </location>
</feature>
<feature type="region of interest" description="Disordered" evidence="2">
    <location>
        <begin position="306"/>
        <end position="334"/>
    </location>
</feature>
<organism evidence="3 4">
    <name type="scientific">Geranomyces variabilis</name>
    <dbReference type="NCBI Taxonomy" id="109894"/>
    <lineage>
        <taxon>Eukaryota</taxon>
        <taxon>Fungi</taxon>
        <taxon>Fungi incertae sedis</taxon>
        <taxon>Chytridiomycota</taxon>
        <taxon>Chytridiomycota incertae sedis</taxon>
        <taxon>Chytridiomycetes</taxon>
        <taxon>Spizellomycetales</taxon>
        <taxon>Powellomycetaceae</taxon>
        <taxon>Geranomyces</taxon>
    </lineage>
</organism>
<feature type="compositionally biased region" description="Low complexity" evidence="2">
    <location>
        <begin position="641"/>
        <end position="650"/>
    </location>
</feature>
<feature type="region of interest" description="Disordered" evidence="2">
    <location>
        <begin position="1"/>
        <end position="155"/>
    </location>
</feature>
<keyword evidence="1" id="KW-0175">Coiled coil</keyword>
<feature type="compositionally biased region" description="Low complexity" evidence="2">
    <location>
        <begin position="144"/>
        <end position="155"/>
    </location>
</feature>
<feature type="compositionally biased region" description="Polar residues" evidence="2">
    <location>
        <begin position="88"/>
        <end position="108"/>
    </location>
</feature>
<feature type="compositionally biased region" description="Basic and acidic residues" evidence="2">
    <location>
        <begin position="625"/>
        <end position="637"/>
    </location>
</feature>